<proteinExistence type="predicted"/>
<accession>A0A4R0N6D3</accession>
<reference evidence="2 3" key="1">
    <citation type="submission" date="2019-02" db="EMBL/GenBank/DDBJ databases">
        <title>Pedobacter sp. RP-1-13 sp. nov., isolated from Arctic soil.</title>
        <authorList>
            <person name="Dahal R.H."/>
        </authorList>
    </citation>
    <scope>NUCLEOTIDE SEQUENCE [LARGE SCALE GENOMIC DNA]</scope>
    <source>
        <strain evidence="2 3">RP-1-13</strain>
    </source>
</reference>
<dbReference type="EMBL" id="SJSK01000001">
    <property type="protein sequence ID" value="TCC94192.1"/>
    <property type="molecule type" value="Genomic_DNA"/>
</dbReference>
<comment type="caution">
    <text evidence="2">The sequence shown here is derived from an EMBL/GenBank/DDBJ whole genome shotgun (WGS) entry which is preliminary data.</text>
</comment>
<dbReference type="CDD" id="cd00038">
    <property type="entry name" value="CAP_ED"/>
    <property type="match status" value="1"/>
</dbReference>
<evidence type="ECO:0000313" key="3">
    <source>
        <dbReference type="Proteomes" id="UP000292884"/>
    </source>
</evidence>
<evidence type="ECO:0000313" key="2">
    <source>
        <dbReference type="EMBL" id="TCC94192.1"/>
    </source>
</evidence>
<feature type="domain" description="Cyclic nucleotide-binding" evidence="1">
    <location>
        <begin position="60"/>
        <end position="142"/>
    </location>
</feature>
<dbReference type="InterPro" id="IPR014710">
    <property type="entry name" value="RmlC-like_jellyroll"/>
</dbReference>
<evidence type="ECO:0000259" key="1">
    <source>
        <dbReference type="Pfam" id="PF00027"/>
    </source>
</evidence>
<dbReference type="Gene3D" id="2.60.120.10">
    <property type="entry name" value="Jelly Rolls"/>
    <property type="match status" value="1"/>
</dbReference>
<dbReference type="OrthoDB" id="760913at2"/>
<dbReference type="Pfam" id="PF00027">
    <property type="entry name" value="cNMP_binding"/>
    <property type="match status" value="1"/>
</dbReference>
<sequence>MEKLMQDVWMKLMARHVPINQLNLNKRTMNFKHFLNHLQQRCEQVTEFESAINERAKEIEMNKGQVLLYPGEVCKYVYFVHSGFLRLYHETPYQEATVDFAGEGQFTTCMASFFTQQKSKEGIVCESSGILFRISYHDWLSLEDLSPVFILLSKAIFQEYLTLISEERNVFRTSNATQKYLYLKSRHPQISNLVSQKHIASYLGITEQSMSIIRKGLIR</sequence>
<dbReference type="AlphaFoldDB" id="A0A4R0N6D3"/>
<gene>
    <name evidence="2" type="ORF">EZ428_05280</name>
</gene>
<organism evidence="2 3">
    <name type="scientific">Pedobacter frigiditerrae</name>
    <dbReference type="NCBI Taxonomy" id="2530452"/>
    <lineage>
        <taxon>Bacteria</taxon>
        <taxon>Pseudomonadati</taxon>
        <taxon>Bacteroidota</taxon>
        <taxon>Sphingobacteriia</taxon>
        <taxon>Sphingobacteriales</taxon>
        <taxon>Sphingobacteriaceae</taxon>
        <taxon>Pedobacter</taxon>
    </lineage>
</organism>
<name>A0A4R0N6D3_9SPHI</name>
<dbReference type="SUPFAM" id="SSF51206">
    <property type="entry name" value="cAMP-binding domain-like"/>
    <property type="match status" value="1"/>
</dbReference>
<dbReference type="InterPro" id="IPR000595">
    <property type="entry name" value="cNMP-bd_dom"/>
</dbReference>
<dbReference type="InterPro" id="IPR018490">
    <property type="entry name" value="cNMP-bd_dom_sf"/>
</dbReference>
<keyword evidence="3" id="KW-1185">Reference proteome</keyword>
<dbReference type="Proteomes" id="UP000292884">
    <property type="component" value="Unassembled WGS sequence"/>
</dbReference>
<protein>
    <submittedName>
        <fullName evidence="2">Crp/Fnr family transcriptional regulator</fullName>
    </submittedName>
</protein>